<dbReference type="Proteomes" id="UP000008744">
    <property type="component" value="Unassembled WGS sequence"/>
</dbReference>
<protein>
    <submittedName>
        <fullName evidence="4">GL12969</fullName>
    </submittedName>
</protein>
<dbReference type="HOGENOM" id="CLU_038841_2_0_1"/>
<evidence type="ECO:0000256" key="2">
    <source>
        <dbReference type="RuleBase" id="RU003876"/>
    </source>
</evidence>
<keyword evidence="5" id="KW-1185">Reference proteome</keyword>
<dbReference type="KEGG" id="dpe:6597419"/>
<dbReference type="STRING" id="7234.B4GVH5"/>
<evidence type="ECO:0000256" key="1">
    <source>
        <dbReference type="ARBA" id="ARBA00009947"/>
    </source>
</evidence>
<evidence type="ECO:0000256" key="3">
    <source>
        <dbReference type="SAM" id="MobiDB-lite"/>
    </source>
</evidence>
<organism evidence="5">
    <name type="scientific">Drosophila persimilis</name>
    <name type="common">Fruit fly</name>
    <dbReference type="NCBI Taxonomy" id="7234"/>
    <lineage>
        <taxon>Eukaryota</taxon>
        <taxon>Metazoa</taxon>
        <taxon>Ecdysozoa</taxon>
        <taxon>Arthropoda</taxon>
        <taxon>Hexapoda</taxon>
        <taxon>Insecta</taxon>
        <taxon>Pterygota</taxon>
        <taxon>Neoptera</taxon>
        <taxon>Endopterygota</taxon>
        <taxon>Diptera</taxon>
        <taxon>Brachycera</taxon>
        <taxon>Muscomorpha</taxon>
        <taxon>Ephydroidea</taxon>
        <taxon>Drosophilidae</taxon>
        <taxon>Drosophila</taxon>
        <taxon>Sophophora</taxon>
    </lineage>
</organism>
<dbReference type="InterPro" id="IPR002164">
    <property type="entry name" value="NAP_family"/>
</dbReference>
<dbReference type="OMA" id="YYLKCEP"/>
<name>B4GVH5_DROPE</name>
<comment type="similarity">
    <text evidence="1 2">Belongs to the nucleosome assembly protein (NAP) family.</text>
</comment>
<evidence type="ECO:0000313" key="4">
    <source>
        <dbReference type="EMBL" id="EDW26462.1"/>
    </source>
</evidence>
<reference evidence="4 5" key="1">
    <citation type="journal article" date="2007" name="Nature">
        <title>Evolution of genes and genomes on the Drosophila phylogeny.</title>
        <authorList>
            <consortium name="Drosophila 12 Genomes Consortium"/>
            <person name="Clark A.G."/>
            <person name="Eisen M.B."/>
            <person name="Smith D.R."/>
            <person name="Bergman C.M."/>
            <person name="Oliver B."/>
            <person name="Markow T.A."/>
            <person name="Kaufman T.C."/>
            <person name="Kellis M."/>
            <person name="Gelbart W."/>
            <person name="Iyer V.N."/>
            <person name="Pollard D.A."/>
            <person name="Sackton T.B."/>
            <person name="Larracuente A.M."/>
            <person name="Singh N.D."/>
            <person name="Abad J.P."/>
            <person name="Abt D.N."/>
            <person name="Adryan B."/>
            <person name="Aguade M."/>
            <person name="Akashi H."/>
            <person name="Anderson W.W."/>
            <person name="Aquadro C.F."/>
            <person name="Ardell D.H."/>
            <person name="Arguello R."/>
            <person name="Artieri C.G."/>
            <person name="Barbash D.A."/>
            <person name="Barker D."/>
            <person name="Barsanti P."/>
            <person name="Batterham P."/>
            <person name="Batzoglou S."/>
            <person name="Begun D."/>
            <person name="Bhutkar A."/>
            <person name="Blanco E."/>
            <person name="Bosak S.A."/>
            <person name="Bradley R.K."/>
            <person name="Brand A.D."/>
            <person name="Brent M.R."/>
            <person name="Brooks A.N."/>
            <person name="Brown R.H."/>
            <person name="Butlin R.K."/>
            <person name="Caggese C."/>
            <person name="Calvi B.R."/>
            <person name="Bernardo de Carvalho A."/>
            <person name="Caspi A."/>
            <person name="Castrezana S."/>
            <person name="Celniker S.E."/>
            <person name="Chang J.L."/>
            <person name="Chapple C."/>
            <person name="Chatterji S."/>
            <person name="Chinwalla A."/>
            <person name="Civetta A."/>
            <person name="Clifton S.W."/>
            <person name="Comeron J.M."/>
            <person name="Costello J.C."/>
            <person name="Coyne J.A."/>
            <person name="Daub J."/>
            <person name="David R.G."/>
            <person name="Delcher A.L."/>
            <person name="Delehaunty K."/>
            <person name="Do C.B."/>
            <person name="Ebling H."/>
            <person name="Edwards K."/>
            <person name="Eickbush T."/>
            <person name="Evans J.D."/>
            <person name="Filipski A."/>
            <person name="Findeiss S."/>
            <person name="Freyhult E."/>
            <person name="Fulton L."/>
            <person name="Fulton R."/>
            <person name="Garcia A.C."/>
            <person name="Gardiner A."/>
            <person name="Garfield D.A."/>
            <person name="Garvin B.E."/>
            <person name="Gibson G."/>
            <person name="Gilbert D."/>
            <person name="Gnerre S."/>
            <person name="Godfrey J."/>
            <person name="Good R."/>
            <person name="Gotea V."/>
            <person name="Gravely B."/>
            <person name="Greenberg A.J."/>
            <person name="Griffiths-Jones S."/>
            <person name="Gross S."/>
            <person name="Guigo R."/>
            <person name="Gustafson E.A."/>
            <person name="Haerty W."/>
            <person name="Hahn M.W."/>
            <person name="Halligan D.L."/>
            <person name="Halpern A.L."/>
            <person name="Halter G.M."/>
            <person name="Han M.V."/>
            <person name="Heger A."/>
            <person name="Hillier L."/>
            <person name="Hinrichs A.S."/>
            <person name="Holmes I."/>
            <person name="Hoskins R.A."/>
            <person name="Hubisz M.J."/>
            <person name="Hultmark D."/>
            <person name="Huntley M.A."/>
            <person name="Jaffe D.B."/>
            <person name="Jagadeeshan S."/>
            <person name="Jeck W.R."/>
            <person name="Johnson J."/>
            <person name="Jones C.D."/>
            <person name="Jordan W.C."/>
            <person name="Karpen G.H."/>
            <person name="Kataoka E."/>
            <person name="Keightley P.D."/>
            <person name="Kheradpour P."/>
            <person name="Kirkness E.F."/>
            <person name="Koerich L.B."/>
            <person name="Kristiansen K."/>
            <person name="Kudrna D."/>
            <person name="Kulathinal R.J."/>
            <person name="Kumar S."/>
            <person name="Kwok R."/>
            <person name="Lander E."/>
            <person name="Langley C.H."/>
            <person name="Lapoint R."/>
            <person name="Lazzaro B.P."/>
            <person name="Lee S.J."/>
            <person name="Levesque L."/>
            <person name="Li R."/>
            <person name="Lin C.F."/>
            <person name="Lin M.F."/>
            <person name="Lindblad-Toh K."/>
            <person name="Llopart A."/>
            <person name="Long M."/>
            <person name="Low L."/>
            <person name="Lozovsky E."/>
            <person name="Lu J."/>
            <person name="Luo M."/>
            <person name="Machado C.A."/>
            <person name="Makalowski W."/>
            <person name="Marzo M."/>
            <person name="Matsuda M."/>
            <person name="Matzkin L."/>
            <person name="McAllister B."/>
            <person name="McBride C.S."/>
            <person name="McKernan B."/>
            <person name="McKernan K."/>
            <person name="Mendez-Lago M."/>
            <person name="Minx P."/>
            <person name="Mollenhauer M.U."/>
            <person name="Montooth K."/>
            <person name="Mount S.M."/>
            <person name="Mu X."/>
            <person name="Myers E."/>
            <person name="Negre B."/>
            <person name="Newfeld S."/>
            <person name="Nielsen R."/>
            <person name="Noor M.A."/>
            <person name="O'Grady P."/>
            <person name="Pachter L."/>
            <person name="Papaceit M."/>
            <person name="Parisi M.J."/>
            <person name="Parisi M."/>
            <person name="Parts L."/>
            <person name="Pedersen J.S."/>
            <person name="Pesole G."/>
            <person name="Phillippy A.M."/>
            <person name="Ponting C.P."/>
            <person name="Pop M."/>
            <person name="Porcelli D."/>
            <person name="Powell J.R."/>
            <person name="Prohaska S."/>
            <person name="Pruitt K."/>
            <person name="Puig M."/>
            <person name="Quesneville H."/>
            <person name="Ram K.R."/>
            <person name="Rand D."/>
            <person name="Rasmussen M.D."/>
            <person name="Reed L.K."/>
            <person name="Reenan R."/>
            <person name="Reily A."/>
            <person name="Remington K.A."/>
            <person name="Rieger T.T."/>
            <person name="Ritchie M.G."/>
            <person name="Robin C."/>
            <person name="Rogers Y.H."/>
            <person name="Rohde C."/>
            <person name="Rozas J."/>
            <person name="Rubenfield M.J."/>
            <person name="Ruiz A."/>
            <person name="Russo S."/>
            <person name="Salzberg S.L."/>
            <person name="Sanchez-Gracia A."/>
            <person name="Saranga D.J."/>
            <person name="Sato H."/>
            <person name="Schaeffer S.W."/>
            <person name="Schatz M.C."/>
            <person name="Schlenke T."/>
            <person name="Schwartz R."/>
            <person name="Segarra C."/>
            <person name="Singh R.S."/>
            <person name="Sirot L."/>
            <person name="Sirota M."/>
            <person name="Sisneros N.B."/>
            <person name="Smith C.D."/>
            <person name="Smith T.F."/>
            <person name="Spieth J."/>
            <person name="Stage D.E."/>
            <person name="Stark A."/>
            <person name="Stephan W."/>
            <person name="Strausberg R.L."/>
            <person name="Strempel S."/>
            <person name="Sturgill D."/>
            <person name="Sutton G."/>
            <person name="Sutton G.G."/>
            <person name="Tao W."/>
            <person name="Teichmann S."/>
            <person name="Tobari Y.N."/>
            <person name="Tomimura Y."/>
            <person name="Tsolas J.M."/>
            <person name="Valente V.L."/>
            <person name="Venter E."/>
            <person name="Venter J.C."/>
            <person name="Vicario S."/>
            <person name="Vieira F.G."/>
            <person name="Vilella A.J."/>
            <person name="Villasante A."/>
            <person name="Walenz B."/>
            <person name="Wang J."/>
            <person name="Wasserman M."/>
            <person name="Watts T."/>
            <person name="Wilson D."/>
            <person name="Wilson R.K."/>
            <person name="Wing R.A."/>
            <person name="Wolfner M.F."/>
            <person name="Wong A."/>
            <person name="Wong G.K."/>
            <person name="Wu C.I."/>
            <person name="Wu G."/>
            <person name="Yamamoto D."/>
            <person name="Yang H.P."/>
            <person name="Yang S.P."/>
            <person name="Yorke J.A."/>
            <person name="Yoshida K."/>
            <person name="Zdobnov E."/>
            <person name="Zhang P."/>
            <person name="Zhang Y."/>
            <person name="Zimin A.V."/>
            <person name="Baldwin J."/>
            <person name="Abdouelleil A."/>
            <person name="Abdulkadir J."/>
            <person name="Abebe A."/>
            <person name="Abera B."/>
            <person name="Abreu J."/>
            <person name="Acer S.C."/>
            <person name="Aftuck L."/>
            <person name="Alexander A."/>
            <person name="An P."/>
            <person name="Anderson E."/>
            <person name="Anderson S."/>
            <person name="Arachi H."/>
            <person name="Azer M."/>
            <person name="Bachantsang P."/>
            <person name="Barry A."/>
            <person name="Bayul T."/>
            <person name="Berlin A."/>
            <person name="Bessette D."/>
            <person name="Bloom T."/>
            <person name="Blye J."/>
            <person name="Boguslavskiy L."/>
            <person name="Bonnet C."/>
            <person name="Boukhgalter B."/>
            <person name="Bourzgui I."/>
            <person name="Brown A."/>
            <person name="Cahill P."/>
            <person name="Channer S."/>
            <person name="Cheshatsang Y."/>
            <person name="Chuda L."/>
            <person name="Citroen M."/>
            <person name="Collymore A."/>
            <person name="Cooke P."/>
            <person name="Costello M."/>
            <person name="D'Aco K."/>
            <person name="Daza R."/>
            <person name="De Haan G."/>
            <person name="DeGray S."/>
            <person name="DeMaso C."/>
            <person name="Dhargay N."/>
            <person name="Dooley K."/>
            <person name="Dooley E."/>
            <person name="Doricent M."/>
            <person name="Dorje P."/>
            <person name="Dorjee K."/>
            <person name="Dupes A."/>
            <person name="Elong R."/>
            <person name="Falk J."/>
            <person name="Farina A."/>
            <person name="Faro S."/>
            <person name="Ferguson D."/>
            <person name="Fisher S."/>
            <person name="Foley C.D."/>
            <person name="Franke A."/>
            <person name="Friedrich D."/>
            <person name="Gadbois L."/>
            <person name="Gearin G."/>
            <person name="Gearin C.R."/>
            <person name="Giannoukos G."/>
            <person name="Goode T."/>
            <person name="Graham J."/>
            <person name="Grandbois E."/>
            <person name="Grewal S."/>
            <person name="Gyaltsen K."/>
            <person name="Hafez N."/>
            <person name="Hagos B."/>
            <person name="Hall J."/>
            <person name="Henson C."/>
            <person name="Hollinger A."/>
            <person name="Honan T."/>
            <person name="Huard M.D."/>
            <person name="Hughes L."/>
            <person name="Hurhula B."/>
            <person name="Husby M.E."/>
            <person name="Kamat A."/>
            <person name="Kanga B."/>
            <person name="Kashin S."/>
            <person name="Khazanovich D."/>
            <person name="Kisner P."/>
            <person name="Lance K."/>
            <person name="Lara M."/>
            <person name="Lee W."/>
            <person name="Lennon N."/>
            <person name="Letendre F."/>
            <person name="LeVine R."/>
            <person name="Lipovsky A."/>
            <person name="Liu X."/>
            <person name="Liu J."/>
            <person name="Liu S."/>
            <person name="Lokyitsang T."/>
            <person name="Lokyitsang Y."/>
            <person name="Lubonja R."/>
            <person name="Lui A."/>
            <person name="MacDonald P."/>
            <person name="Magnisalis V."/>
            <person name="Maru K."/>
            <person name="Matthews C."/>
            <person name="McCusker W."/>
            <person name="McDonough S."/>
            <person name="Mehta T."/>
            <person name="Meldrim J."/>
            <person name="Meneus L."/>
            <person name="Mihai O."/>
            <person name="Mihalev A."/>
            <person name="Mihova T."/>
            <person name="Mittelman R."/>
            <person name="Mlenga V."/>
            <person name="Montmayeur A."/>
            <person name="Mulrain L."/>
            <person name="Navidi A."/>
            <person name="Naylor J."/>
            <person name="Negash T."/>
            <person name="Nguyen T."/>
            <person name="Nguyen N."/>
            <person name="Nicol R."/>
            <person name="Norbu C."/>
            <person name="Norbu N."/>
            <person name="Novod N."/>
            <person name="O'Neill B."/>
            <person name="Osman S."/>
            <person name="Markiewicz E."/>
            <person name="Oyono O.L."/>
            <person name="Patti C."/>
            <person name="Phunkhang P."/>
            <person name="Pierre F."/>
            <person name="Priest M."/>
            <person name="Raghuraman S."/>
            <person name="Rege F."/>
            <person name="Reyes R."/>
            <person name="Rise C."/>
            <person name="Rogov P."/>
            <person name="Ross K."/>
            <person name="Ryan E."/>
            <person name="Settipalli S."/>
            <person name="Shea T."/>
            <person name="Sherpa N."/>
            <person name="Shi L."/>
            <person name="Shih D."/>
            <person name="Sparrow T."/>
            <person name="Spaulding J."/>
            <person name="Stalker J."/>
            <person name="Stange-Thomann N."/>
            <person name="Stavropoulos S."/>
            <person name="Stone C."/>
            <person name="Strader C."/>
            <person name="Tesfaye S."/>
            <person name="Thomson T."/>
            <person name="Thoulutsang Y."/>
            <person name="Thoulutsang D."/>
            <person name="Topham K."/>
            <person name="Topping I."/>
            <person name="Tsamla T."/>
            <person name="Vassiliev H."/>
            <person name="Vo A."/>
            <person name="Wangchuk T."/>
            <person name="Wangdi T."/>
            <person name="Weiand M."/>
            <person name="Wilkinson J."/>
            <person name="Wilson A."/>
            <person name="Yadav S."/>
            <person name="Young G."/>
            <person name="Yu Q."/>
            <person name="Zembek L."/>
            <person name="Zhong D."/>
            <person name="Zimmer A."/>
            <person name="Zwirko Z."/>
            <person name="Jaffe D.B."/>
            <person name="Alvarez P."/>
            <person name="Brockman W."/>
            <person name="Butler J."/>
            <person name="Chin C."/>
            <person name="Gnerre S."/>
            <person name="Grabherr M."/>
            <person name="Kleber M."/>
            <person name="Mauceli E."/>
            <person name="MacCallum I."/>
        </authorList>
    </citation>
    <scope>NUCLEOTIDE SEQUENCE [LARGE SCALE GENOMIC DNA]</scope>
    <source>
        <strain evidence="5">MSH-3 / Tucson 14011-0111.49</strain>
    </source>
</reference>
<dbReference type="PhylomeDB" id="B4GVH5"/>
<dbReference type="OrthoDB" id="27325at2759"/>
<dbReference type="Gene3D" id="3.30.1120.90">
    <property type="entry name" value="Nucleosome assembly protein"/>
    <property type="match status" value="1"/>
</dbReference>
<dbReference type="PANTHER" id="PTHR11875">
    <property type="entry name" value="TESTIS-SPECIFIC Y-ENCODED PROTEIN"/>
    <property type="match status" value="1"/>
</dbReference>
<dbReference type="EMBL" id="CH479192">
    <property type="protein sequence ID" value="EDW26462.1"/>
    <property type="molecule type" value="Genomic_DNA"/>
</dbReference>
<dbReference type="AlphaFoldDB" id="B4GVH5"/>
<dbReference type="GO" id="GO:0006334">
    <property type="term" value="P:nucleosome assembly"/>
    <property type="evidence" value="ECO:0007669"/>
    <property type="project" value="InterPro"/>
</dbReference>
<dbReference type="SUPFAM" id="SSF143113">
    <property type="entry name" value="NAP-like"/>
    <property type="match status" value="1"/>
</dbReference>
<dbReference type="InterPro" id="IPR037231">
    <property type="entry name" value="NAP-like_sf"/>
</dbReference>
<dbReference type="GO" id="GO:0005634">
    <property type="term" value="C:nucleus"/>
    <property type="evidence" value="ECO:0007669"/>
    <property type="project" value="InterPro"/>
</dbReference>
<sequence length="242" mass="27756">MEMQSDIARLEMQYQSRYQVLYDERKKLLNKVRQQNRGDGESKSSGDLQSFWMQVLRASYSKIIRPNDEKILVHLNDISTRIFSNPSRFVISFHFDPNEYFSDAVLNKTYYLKCEPDPETPLIYDGAEIVKTEGCTIHWTKPLCPNEAAYSFFNYFSPPLLPASKCDPKYCEISAILQSDFQMGFYLKERVVPKAVIFFTGEIRDCQSTTSSSDSDSESSENKRASIEAVGGNSTDDDDDDE</sequence>
<dbReference type="Pfam" id="PF00956">
    <property type="entry name" value="NAP"/>
    <property type="match status" value="2"/>
</dbReference>
<dbReference type="eggNOG" id="KOG1507">
    <property type="taxonomic scope" value="Eukaryota"/>
</dbReference>
<gene>
    <name evidence="4" type="primary">Dper\GL12969</name>
    <name evidence="4" type="ORF">Dper_GL12969</name>
</gene>
<evidence type="ECO:0000313" key="5">
    <source>
        <dbReference type="Proteomes" id="UP000008744"/>
    </source>
</evidence>
<accession>B4GVH5</accession>
<feature type="region of interest" description="Disordered" evidence="3">
    <location>
        <begin position="206"/>
        <end position="242"/>
    </location>
</feature>
<proteinExistence type="inferred from homology"/>